<organism evidence="1 2">
    <name type="scientific">Mycena pura</name>
    <dbReference type="NCBI Taxonomy" id="153505"/>
    <lineage>
        <taxon>Eukaryota</taxon>
        <taxon>Fungi</taxon>
        <taxon>Dikarya</taxon>
        <taxon>Basidiomycota</taxon>
        <taxon>Agaricomycotina</taxon>
        <taxon>Agaricomycetes</taxon>
        <taxon>Agaricomycetidae</taxon>
        <taxon>Agaricales</taxon>
        <taxon>Marasmiineae</taxon>
        <taxon>Mycenaceae</taxon>
        <taxon>Mycena</taxon>
    </lineage>
</organism>
<gene>
    <name evidence="1" type="ORF">GGX14DRAFT_359949</name>
</gene>
<evidence type="ECO:0000313" key="2">
    <source>
        <dbReference type="Proteomes" id="UP001219525"/>
    </source>
</evidence>
<keyword evidence="2" id="KW-1185">Reference proteome</keyword>
<dbReference type="AlphaFoldDB" id="A0AAD6VJT7"/>
<comment type="caution">
    <text evidence="1">The sequence shown here is derived from an EMBL/GenBank/DDBJ whole genome shotgun (WGS) entry which is preliminary data.</text>
</comment>
<accession>A0AAD6VJT7</accession>
<protein>
    <submittedName>
        <fullName evidence="1">Uncharacterized protein</fullName>
    </submittedName>
</protein>
<name>A0AAD6VJT7_9AGAR</name>
<dbReference type="EMBL" id="JARJCW010000018">
    <property type="protein sequence ID" value="KAJ7215074.1"/>
    <property type="molecule type" value="Genomic_DNA"/>
</dbReference>
<reference evidence="1" key="1">
    <citation type="submission" date="2023-03" db="EMBL/GenBank/DDBJ databases">
        <title>Massive genome expansion in bonnet fungi (Mycena s.s.) driven by repeated elements and novel gene families across ecological guilds.</title>
        <authorList>
            <consortium name="Lawrence Berkeley National Laboratory"/>
            <person name="Harder C.B."/>
            <person name="Miyauchi S."/>
            <person name="Viragh M."/>
            <person name="Kuo A."/>
            <person name="Thoen E."/>
            <person name="Andreopoulos B."/>
            <person name="Lu D."/>
            <person name="Skrede I."/>
            <person name="Drula E."/>
            <person name="Henrissat B."/>
            <person name="Morin E."/>
            <person name="Kohler A."/>
            <person name="Barry K."/>
            <person name="LaButti K."/>
            <person name="Morin E."/>
            <person name="Salamov A."/>
            <person name="Lipzen A."/>
            <person name="Mereny Z."/>
            <person name="Hegedus B."/>
            <person name="Baldrian P."/>
            <person name="Stursova M."/>
            <person name="Weitz H."/>
            <person name="Taylor A."/>
            <person name="Grigoriev I.V."/>
            <person name="Nagy L.G."/>
            <person name="Martin F."/>
            <person name="Kauserud H."/>
        </authorList>
    </citation>
    <scope>NUCLEOTIDE SEQUENCE</scope>
    <source>
        <strain evidence="1">9144</strain>
    </source>
</reference>
<evidence type="ECO:0000313" key="1">
    <source>
        <dbReference type="EMBL" id="KAJ7215074.1"/>
    </source>
</evidence>
<proteinExistence type="predicted"/>
<sequence>MTERRYRRALDEVERLVVQRLLEMTKLGASSVAYKLREKIGKALKTCATAIQRALKDYNSAAAQLSPPRQQLTWAQVADITTVGGFDLLRDTRSDIRKLEWANPEHREATLLYLGISGHNEEIKRLNFEIPRLLTFMIDDHADYVRAIRSHISPSVSGLPLAHELSTQWQLRTNINCCIVEQLVRTSRLSGFTGSLLPSEREGREVDYSICLPDWATDTLGLEIVDDFDEAEETQNMDDDLVDCVMDQLFI</sequence>
<dbReference type="Proteomes" id="UP001219525">
    <property type="component" value="Unassembled WGS sequence"/>
</dbReference>